<keyword evidence="9" id="KW-1185">Reference proteome</keyword>
<evidence type="ECO:0000256" key="5">
    <source>
        <dbReference type="ARBA" id="ARBA00022833"/>
    </source>
</evidence>
<dbReference type="PANTHER" id="PTHR30471:SF3">
    <property type="entry name" value="UPF0758 PROTEIN YEES-RELATED"/>
    <property type="match status" value="1"/>
</dbReference>
<dbReference type="InterPro" id="IPR001405">
    <property type="entry name" value="UPF0758"/>
</dbReference>
<dbReference type="PROSITE" id="PS50249">
    <property type="entry name" value="MPN"/>
    <property type="match status" value="1"/>
</dbReference>
<evidence type="ECO:0000256" key="6">
    <source>
        <dbReference type="ARBA" id="ARBA00023049"/>
    </source>
</evidence>
<dbReference type="InterPro" id="IPR037518">
    <property type="entry name" value="MPN"/>
</dbReference>
<dbReference type="PANTHER" id="PTHR30471">
    <property type="entry name" value="DNA REPAIR PROTEIN RADC"/>
    <property type="match status" value="1"/>
</dbReference>
<gene>
    <name evidence="8" type="ORF">JQM67_02550</name>
</gene>
<dbReference type="RefSeq" id="WP_235322500.1">
    <property type="nucleotide sequence ID" value="NZ_JAFBIT010000001.1"/>
</dbReference>
<name>A0ABS9CK30_9FIRM</name>
<proteinExistence type="inferred from homology"/>
<comment type="similarity">
    <text evidence="1">Belongs to the UPF0758 family.</text>
</comment>
<reference evidence="8 9" key="1">
    <citation type="submission" date="2020-12" db="EMBL/GenBank/DDBJ databases">
        <title>Whole genome sequences of gut porcine anaerobes.</title>
        <authorList>
            <person name="Kubasova T."/>
            <person name="Jahodarova E."/>
            <person name="Rychlik I."/>
        </authorList>
    </citation>
    <scope>NUCLEOTIDE SEQUENCE [LARGE SCALE GENOMIC DNA]</scope>
    <source>
        <strain evidence="8 9">An867</strain>
    </source>
</reference>
<feature type="domain" description="MPN" evidence="7">
    <location>
        <begin position="101"/>
        <end position="223"/>
    </location>
</feature>
<dbReference type="InterPro" id="IPR025657">
    <property type="entry name" value="RadC_JAB"/>
</dbReference>
<evidence type="ECO:0000256" key="3">
    <source>
        <dbReference type="ARBA" id="ARBA00022723"/>
    </source>
</evidence>
<dbReference type="Gene3D" id="3.40.140.10">
    <property type="entry name" value="Cytidine Deaminase, domain 2"/>
    <property type="match status" value="1"/>
</dbReference>
<dbReference type="CDD" id="cd08071">
    <property type="entry name" value="MPN_DUF2466"/>
    <property type="match status" value="1"/>
</dbReference>
<evidence type="ECO:0000313" key="8">
    <source>
        <dbReference type="EMBL" id="MCF2651487.1"/>
    </source>
</evidence>
<evidence type="ECO:0000256" key="1">
    <source>
        <dbReference type="ARBA" id="ARBA00010243"/>
    </source>
</evidence>
<evidence type="ECO:0000256" key="2">
    <source>
        <dbReference type="ARBA" id="ARBA00022670"/>
    </source>
</evidence>
<organism evidence="8 9">
    <name type="scientific">Anaeromassilibacillus senegalensis</name>
    <dbReference type="NCBI Taxonomy" id="1673717"/>
    <lineage>
        <taxon>Bacteria</taxon>
        <taxon>Bacillati</taxon>
        <taxon>Bacillota</taxon>
        <taxon>Clostridia</taxon>
        <taxon>Eubacteriales</taxon>
        <taxon>Acutalibacteraceae</taxon>
        <taxon>Anaeromassilibacillus</taxon>
    </lineage>
</organism>
<keyword evidence="3" id="KW-0479">Metal-binding</keyword>
<keyword evidence="4" id="KW-0378">Hydrolase</keyword>
<dbReference type="Proteomes" id="UP001299220">
    <property type="component" value="Unassembled WGS sequence"/>
</dbReference>
<comment type="caution">
    <text evidence="8">The sequence shown here is derived from an EMBL/GenBank/DDBJ whole genome shotgun (WGS) entry which is preliminary data.</text>
</comment>
<dbReference type="InterPro" id="IPR020891">
    <property type="entry name" value="UPF0758_CS"/>
</dbReference>
<keyword evidence="5" id="KW-0862">Zinc</keyword>
<evidence type="ECO:0000259" key="7">
    <source>
        <dbReference type="PROSITE" id="PS50249"/>
    </source>
</evidence>
<evidence type="ECO:0000313" key="9">
    <source>
        <dbReference type="Proteomes" id="UP001299220"/>
    </source>
</evidence>
<sequence length="239" mass="26475">MASVRKRAPEAEAFLKLNTAANPSETEVLAFALRLINPRIDAVKVSAALLDRFGRLADVFDSPAEVLTGTPGVDHRTASALSAYPDLFRAYMESKSLTRERIVDTQSAFNAVHHKFFGRKTEIVVLLILDSKGFLKYMGVVNEGSVHGVPIYIREIVRLCLLYGADAVYLAHNHPSGNCAPSRQDITATKEIEIALSSIDVILSDHFIFTDEDFVSMRAAGTLQKLRQDIAQFKRQIIK</sequence>
<dbReference type="Pfam" id="PF04002">
    <property type="entry name" value="RadC"/>
    <property type="match status" value="1"/>
</dbReference>
<keyword evidence="6" id="KW-0482">Metalloprotease</keyword>
<dbReference type="EMBL" id="JAFBIT010000001">
    <property type="protein sequence ID" value="MCF2651487.1"/>
    <property type="molecule type" value="Genomic_DNA"/>
</dbReference>
<dbReference type="PROSITE" id="PS01302">
    <property type="entry name" value="UPF0758"/>
    <property type="match status" value="1"/>
</dbReference>
<keyword evidence="2" id="KW-0645">Protease</keyword>
<evidence type="ECO:0000256" key="4">
    <source>
        <dbReference type="ARBA" id="ARBA00022801"/>
    </source>
</evidence>
<protein>
    <submittedName>
        <fullName evidence="8">DNA repair protein RadC</fullName>
    </submittedName>
</protein>
<accession>A0ABS9CK30</accession>